<evidence type="ECO:0000313" key="1">
    <source>
        <dbReference type="EMBL" id="AAM07196.1"/>
    </source>
</evidence>
<dbReference type="PhylomeDB" id="Q8TJE0"/>
<reference evidence="1 2" key="1">
    <citation type="journal article" date="2002" name="Genome Res.">
        <title>The genome of Methanosarcina acetivorans reveals extensive metabolic and physiological diversity.</title>
        <authorList>
            <person name="Galagan J.E."/>
            <person name="Nusbaum C."/>
            <person name="Roy A."/>
            <person name="Endrizzi M.G."/>
            <person name="Macdonald P."/>
            <person name="FitzHugh W."/>
            <person name="Calvo S."/>
            <person name="Engels R."/>
            <person name="Smirnov S."/>
            <person name="Atnoor D."/>
            <person name="Brown A."/>
            <person name="Allen N."/>
            <person name="Naylor J."/>
            <person name="Stange-Thomann N."/>
            <person name="DeArellano K."/>
            <person name="Johnson R."/>
            <person name="Linton L."/>
            <person name="McEwan P."/>
            <person name="McKernan K."/>
            <person name="Talamas J."/>
            <person name="Tirrell A."/>
            <person name="Ye W."/>
            <person name="Zimmer A."/>
            <person name="Barber R.D."/>
            <person name="Cann I."/>
            <person name="Graham D.E."/>
            <person name="Grahame D.A."/>
            <person name="Guss A."/>
            <person name="Hedderich R."/>
            <person name="Ingram-Smith C."/>
            <person name="Kuettner C.H."/>
            <person name="Krzycki J.A."/>
            <person name="Leigh J.A."/>
            <person name="Li W."/>
            <person name="Liu J."/>
            <person name="Mukhopadhyay B."/>
            <person name="Reeve J.N."/>
            <person name="Smith K."/>
            <person name="Springer T.A."/>
            <person name="Umayam L.A."/>
            <person name="White O."/>
            <person name="White R.H."/>
            <person name="de Macario E.C."/>
            <person name="Ferry J.G."/>
            <person name="Jarrell K.F."/>
            <person name="Jing H."/>
            <person name="Macario A.J.L."/>
            <person name="Paulsen I."/>
            <person name="Pritchett M."/>
            <person name="Sowers K.R."/>
            <person name="Swanson R.V."/>
            <person name="Zinder S.H."/>
            <person name="Lander E."/>
            <person name="Metcalf W.W."/>
            <person name="Birren B."/>
        </authorList>
    </citation>
    <scope>NUCLEOTIDE SEQUENCE [LARGE SCALE GENOMIC DNA]</scope>
    <source>
        <strain evidence="2">ATCC 35395 / DSM 2834 / JCM 12185 / C2A</strain>
    </source>
</reference>
<keyword evidence="2" id="KW-1185">Reference proteome</keyword>
<name>Q8TJE0_METAC</name>
<sequence>MPLLRAKISGLIQMYVKTICPVCRNPAFHQIALLLETSSQDPDSAAKYAMENIEVRESVAAEDFVRDVLCTIREYLHDGITTRELCRILKKYYGIATSCCCDLVQRIKIELDMYSPDRRHLYFVSP</sequence>
<organism evidence="1 2">
    <name type="scientific">Methanosarcina acetivorans (strain ATCC 35395 / DSM 2834 / JCM 12185 / C2A)</name>
    <dbReference type="NCBI Taxonomy" id="188937"/>
    <lineage>
        <taxon>Archaea</taxon>
        <taxon>Methanobacteriati</taxon>
        <taxon>Methanobacteriota</taxon>
        <taxon>Stenosarchaea group</taxon>
        <taxon>Methanomicrobia</taxon>
        <taxon>Methanosarcinales</taxon>
        <taxon>Methanosarcinaceae</taxon>
        <taxon>Methanosarcina</taxon>
    </lineage>
</organism>
<dbReference type="AlphaFoldDB" id="Q8TJE0"/>
<dbReference type="InParanoid" id="Q8TJE0"/>
<dbReference type="EMBL" id="AE010299">
    <property type="protein sequence ID" value="AAM07196.1"/>
    <property type="molecule type" value="Genomic_DNA"/>
</dbReference>
<proteinExistence type="predicted"/>
<dbReference type="Proteomes" id="UP000002487">
    <property type="component" value="Chromosome"/>
</dbReference>
<dbReference type="KEGG" id="mac:MA_3845"/>
<accession>Q8TJE0</accession>
<dbReference type="EnsemblBacteria" id="AAM07196">
    <property type="protein sequence ID" value="AAM07196"/>
    <property type="gene ID" value="MA_3845"/>
</dbReference>
<evidence type="ECO:0000313" key="2">
    <source>
        <dbReference type="Proteomes" id="UP000002487"/>
    </source>
</evidence>
<protein>
    <submittedName>
        <fullName evidence="1">Uncharacterized protein</fullName>
    </submittedName>
</protein>
<gene>
    <name evidence="1" type="ordered locus">MA_3845</name>
</gene>
<dbReference type="HOGENOM" id="CLU_162436_0_0_2"/>